<dbReference type="SUPFAM" id="SSF49373">
    <property type="entry name" value="Invasin/intimin cell-adhesion fragments"/>
    <property type="match status" value="1"/>
</dbReference>
<dbReference type="STRING" id="319795.Dgeo_1665"/>
<evidence type="ECO:0000256" key="1">
    <source>
        <dbReference type="ARBA" id="ARBA00001947"/>
    </source>
</evidence>
<evidence type="ECO:0000256" key="3">
    <source>
        <dbReference type="ARBA" id="ARBA00022723"/>
    </source>
</evidence>
<evidence type="ECO:0000256" key="5">
    <source>
        <dbReference type="ARBA" id="ARBA00022833"/>
    </source>
</evidence>
<evidence type="ECO:0000313" key="9">
    <source>
        <dbReference type="EMBL" id="ABF45960.1"/>
    </source>
</evidence>
<sequence length="462" mass="47089">MRHFKILGLSLTLTLGLVACGNSGTSAPSSSDPGIIITTANYSYNGSILILTEGEQVRGTYLPGATWTSGNPEVASVSAAADGSFTVIGNAAGSAELRATAGSHAAVLKVTVNAAATSTVTGVKLNASSLNLTAGSSQTVTASVQGSGSINPAVSWSSSNAEVATVDGTGRVTGVAQGSATITARSVQDPSKKASLTVNVTSAAPDPLTGSDPFNITVIFPANNNLTETQKAAFTSAANRWSQVIAAGLPDVPNVRLSTGETVTVDDVTIVASGVAIDGPGNVLGQAGPRQVRNGTTLPLWGEMQFDSADLANMEANGTLQGVVLHEMGHVLGIGTLWDRSLSANASPCENATQVQYLGASGLREYRNLGGLAAGVPVENQYGEGTKCAHWKESVFQSELMTGFASRGPMPLSRLTLGALADLGYSVNYAAADPYTIPNVGAQSLGQEIKERLITPNGIINP</sequence>
<dbReference type="Gene3D" id="3.40.390.10">
    <property type="entry name" value="Collagenase (Catalytic Domain)"/>
    <property type="match status" value="1"/>
</dbReference>
<dbReference type="AlphaFoldDB" id="Q1IXS4"/>
<evidence type="ECO:0000256" key="7">
    <source>
        <dbReference type="SAM" id="SignalP"/>
    </source>
</evidence>
<dbReference type="Proteomes" id="UP000002431">
    <property type="component" value="Chromosome"/>
</dbReference>
<dbReference type="Gene3D" id="3.90.132.10">
    <property type="entry name" value="Leishmanolysin , domain 2"/>
    <property type="match status" value="1"/>
</dbReference>
<keyword evidence="10" id="KW-1185">Reference proteome</keyword>
<dbReference type="InterPro" id="IPR008964">
    <property type="entry name" value="Invasin/intimin_cell_adhesion"/>
</dbReference>
<dbReference type="KEGG" id="dge:Dgeo_1665"/>
<protein>
    <submittedName>
        <fullName evidence="9">Metalloendopeptidase M8 containing Ig-like domains</fullName>
    </submittedName>
</protein>
<dbReference type="InterPro" id="IPR001577">
    <property type="entry name" value="Peptidase_M8"/>
</dbReference>
<dbReference type="PROSITE" id="PS51257">
    <property type="entry name" value="PROKAR_LIPOPROTEIN"/>
    <property type="match status" value="1"/>
</dbReference>
<dbReference type="Gene3D" id="2.60.40.1080">
    <property type="match status" value="2"/>
</dbReference>
<feature type="domain" description="BIG2" evidence="8">
    <location>
        <begin position="119"/>
        <end position="197"/>
    </location>
</feature>
<dbReference type="RefSeq" id="WP_011530793.1">
    <property type="nucleotide sequence ID" value="NC_008025.1"/>
</dbReference>
<keyword evidence="6" id="KW-0482">Metalloprotease</keyword>
<dbReference type="GO" id="GO:0046872">
    <property type="term" value="F:metal ion binding"/>
    <property type="evidence" value="ECO:0007669"/>
    <property type="project" value="UniProtKB-KW"/>
</dbReference>
<evidence type="ECO:0000256" key="2">
    <source>
        <dbReference type="ARBA" id="ARBA00022670"/>
    </source>
</evidence>
<dbReference type="GO" id="GO:0004222">
    <property type="term" value="F:metalloendopeptidase activity"/>
    <property type="evidence" value="ECO:0007669"/>
    <property type="project" value="InterPro"/>
</dbReference>
<dbReference type="SMART" id="SM00635">
    <property type="entry name" value="BID_2"/>
    <property type="match status" value="2"/>
</dbReference>
<dbReference type="GO" id="GO:0005737">
    <property type="term" value="C:cytoplasm"/>
    <property type="evidence" value="ECO:0007669"/>
    <property type="project" value="TreeGrafter"/>
</dbReference>
<dbReference type="GO" id="GO:0006508">
    <property type="term" value="P:proteolysis"/>
    <property type="evidence" value="ECO:0007669"/>
    <property type="project" value="UniProtKB-KW"/>
</dbReference>
<dbReference type="eggNOG" id="COG3291">
    <property type="taxonomic scope" value="Bacteria"/>
</dbReference>
<feature type="chain" id="PRO_5004191943" evidence="7">
    <location>
        <begin position="20"/>
        <end position="462"/>
    </location>
</feature>
<dbReference type="Pfam" id="PF02368">
    <property type="entry name" value="Big_2"/>
    <property type="match status" value="1"/>
</dbReference>
<keyword evidence="4" id="KW-0378">Hydrolase</keyword>
<reference evidence="9" key="1">
    <citation type="submission" date="2006-04" db="EMBL/GenBank/DDBJ databases">
        <title>Complete sequence of chromosome of Deinococcus geothermalis DSM 11300.</title>
        <authorList>
            <consortium name="US DOE Joint Genome Institute"/>
            <person name="Copeland A."/>
            <person name="Lucas S."/>
            <person name="Lapidus A."/>
            <person name="Barry K."/>
            <person name="Detter J.C."/>
            <person name="Glavina del Rio T."/>
            <person name="Hammon N."/>
            <person name="Israni S."/>
            <person name="Dalin E."/>
            <person name="Tice H."/>
            <person name="Pitluck S."/>
            <person name="Brettin T."/>
            <person name="Bruce D."/>
            <person name="Han C."/>
            <person name="Tapia R."/>
            <person name="Saunders E."/>
            <person name="Gilna P."/>
            <person name="Schmutz J."/>
            <person name="Larimer F."/>
            <person name="Land M."/>
            <person name="Hauser L."/>
            <person name="Kyrpides N."/>
            <person name="Kim E."/>
            <person name="Daly M.J."/>
            <person name="Fredrickson J.K."/>
            <person name="Makarova K.S."/>
            <person name="Gaidamakova E.K."/>
            <person name="Zhai M."/>
            <person name="Richardson P."/>
        </authorList>
    </citation>
    <scope>NUCLEOTIDE SEQUENCE</scope>
    <source>
        <strain evidence="9">DSM 11300</strain>
    </source>
</reference>
<keyword evidence="3" id="KW-0479">Metal-binding</keyword>
<comment type="cofactor">
    <cofactor evidence="1">
        <name>Zn(2+)</name>
        <dbReference type="ChEBI" id="CHEBI:29105"/>
    </cofactor>
</comment>
<name>Q1IXS4_DEIGD</name>
<dbReference type="SUPFAM" id="SSF55486">
    <property type="entry name" value="Metalloproteases ('zincins'), catalytic domain"/>
    <property type="match status" value="1"/>
</dbReference>
<dbReference type="eggNOG" id="COG5492">
    <property type="taxonomic scope" value="Bacteria"/>
</dbReference>
<proteinExistence type="predicted"/>
<dbReference type="InterPro" id="IPR003343">
    <property type="entry name" value="Big_2"/>
</dbReference>
<dbReference type="PANTHER" id="PTHR10942:SF0">
    <property type="entry name" value="LEISHMANOLYSIN-LIKE PEPTIDASE"/>
    <property type="match status" value="1"/>
</dbReference>
<dbReference type="InterPro" id="IPR024079">
    <property type="entry name" value="MetalloPept_cat_dom_sf"/>
</dbReference>
<accession>Q1IXS4</accession>
<evidence type="ECO:0000313" key="10">
    <source>
        <dbReference type="Proteomes" id="UP000002431"/>
    </source>
</evidence>
<feature type="signal peptide" evidence="7">
    <location>
        <begin position="1"/>
        <end position="19"/>
    </location>
</feature>
<dbReference type="GO" id="GO:0007155">
    <property type="term" value="P:cell adhesion"/>
    <property type="evidence" value="ECO:0007669"/>
    <property type="project" value="InterPro"/>
</dbReference>
<evidence type="ECO:0000259" key="8">
    <source>
        <dbReference type="SMART" id="SM00635"/>
    </source>
</evidence>
<evidence type="ECO:0000256" key="4">
    <source>
        <dbReference type="ARBA" id="ARBA00022801"/>
    </source>
</evidence>
<dbReference type="Pfam" id="PF01457">
    <property type="entry name" value="Peptidase_M8"/>
    <property type="match status" value="1"/>
</dbReference>
<gene>
    <name evidence="9" type="ordered locus">Dgeo_1665</name>
</gene>
<keyword evidence="7" id="KW-0732">Signal</keyword>
<feature type="domain" description="BIG2" evidence="8">
    <location>
        <begin position="31"/>
        <end position="111"/>
    </location>
</feature>
<keyword evidence="5" id="KW-0862">Zinc</keyword>
<dbReference type="GO" id="GO:0016020">
    <property type="term" value="C:membrane"/>
    <property type="evidence" value="ECO:0007669"/>
    <property type="project" value="InterPro"/>
</dbReference>
<dbReference type="HOGENOM" id="CLU_591498_0_0_0"/>
<organism evidence="9 10">
    <name type="scientific">Deinococcus geothermalis (strain DSM 11300 / CIP 105573 / AG-3a)</name>
    <dbReference type="NCBI Taxonomy" id="319795"/>
    <lineage>
        <taxon>Bacteria</taxon>
        <taxon>Thermotogati</taxon>
        <taxon>Deinococcota</taxon>
        <taxon>Deinococci</taxon>
        <taxon>Deinococcales</taxon>
        <taxon>Deinococcaceae</taxon>
        <taxon>Deinococcus</taxon>
    </lineage>
</organism>
<evidence type="ECO:0000256" key="6">
    <source>
        <dbReference type="ARBA" id="ARBA00023049"/>
    </source>
</evidence>
<dbReference type="PANTHER" id="PTHR10942">
    <property type="entry name" value="LEISHMANOLYSIN-LIKE PEPTIDASE"/>
    <property type="match status" value="1"/>
</dbReference>
<keyword evidence="2" id="KW-0645">Protease</keyword>
<dbReference type="EMBL" id="CP000359">
    <property type="protein sequence ID" value="ABF45960.1"/>
    <property type="molecule type" value="Genomic_DNA"/>
</dbReference>